<evidence type="ECO:0000313" key="4">
    <source>
        <dbReference type="EMBL" id="TDD20908.1"/>
    </source>
</evidence>
<protein>
    <submittedName>
        <fullName evidence="4">Class F sortase</fullName>
    </submittedName>
</protein>
<dbReference type="InterPro" id="IPR023365">
    <property type="entry name" value="Sortase_dom-sf"/>
</dbReference>
<name>A0A4R4WTK2_9ACTN</name>
<keyword evidence="5" id="KW-1185">Reference proteome</keyword>
<feature type="region of interest" description="Disordered" evidence="3">
    <location>
        <begin position="41"/>
        <end position="109"/>
    </location>
</feature>
<sequence length="247" mass="25007">MSAKRRRPGRARSSWWTIGALAAGAALLLTGGYIQLKDEVARPGNDAGRPQTAAGPSSSPASSSASSSVAGTTSAVPARPSSKATQGSPPPPPEARSTTPVRPGSPVKVTVPSLGISARVLSIRARGGTLIPPANPRLVGWWSDGALPGAAQGSAIITGHTVHDGGGAFDDLDELSAGAAVSVTTGRGTLNYVVSSVTIYRKKALAKQAARLFDQGVPGRLVLVTCEDWDGTGYLSNAVVIAVPKKA</sequence>
<dbReference type="AlphaFoldDB" id="A0A4R4WTK2"/>
<accession>A0A4R4WTK2</accession>
<dbReference type="CDD" id="cd05829">
    <property type="entry name" value="Sortase_F"/>
    <property type="match status" value="1"/>
</dbReference>
<dbReference type="SUPFAM" id="SSF63817">
    <property type="entry name" value="Sortase"/>
    <property type="match status" value="1"/>
</dbReference>
<dbReference type="GO" id="GO:0016787">
    <property type="term" value="F:hydrolase activity"/>
    <property type="evidence" value="ECO:0007669"/>
    <property type="project" value="UniProtKB-KW"/>
</dbReference>
<gene>
    <name evidence="4" type="ORF">E1218_21695</name>
</gene>
<dbReference type="OrthoDB" id="525039at2"/>
<feature type="active site" description="Proton donor/acceptor" evidence="2">
    <location>
        <position position="160"/>
    </location>
</feature>
<feature type="active site" description="Acyl-thioester intermediate" evidence="2">
    <location>
        <position position="226"/>
    </location>
</feature>
<evidence type="ECO:0000256" key="3">
    <source>
        <dbReference type="SAM" id="MobiDB-lite"/>
    </source>
</evidence>
<organism evidence="4 5">
    <name type="scientific">Kribbella turkmenica</name>
    <dbReference type="NCBI Taxonomy" id="2530375"/>
    <lineage>
        <taxon>Bacteria</taxon>
        <taxon>Bacillati</taxon>
        <taxon>Actinomycetota</taxon>
        <taxon>Actinomycetes</taxon>
        <taxon>Propionibacteriales</taxon>
        <taxon>Kribbellaceae</taxon>
        <taxon>Kribbella</taxon>
    </lineage>
</organism>
<dbReference type="Pfam" id="PF04203">
    <property type="entry name" value="Sortase"/>
    <property type="match status" value="1"/>
</dbReference>
<evidence type="ECO:0000313" key="5">
    <source>
        <dbReference type="Proteomes" id="UP000295172"/>
    </source>
</evidence>
<dbReference type="EMBL" id="SMKR01000097">
    <property type="protein sequence ID" value="TDD20908.1"/>
    <property type="molecule type" value="Genomic_DNA"/>
</dbReference>
<feature type="compositionally biased region" description="Low complexity" evidence="3">
    <location>
        <begin position="52"/>
        <end position="78"/>
    </location>
</feature>
<comment type="caution">
    <text evidence="4">The sequence shown here is derived from an EMBL/GenBank/DDBJ whole genome shotgun (WGS) entry which is preliminary data.</text>
</comment>
<dbReference type="Proteomes" id="UP000295172">
    <property type="component" value="Unassembled WGS sequence"/>
</dbReference>
<keyword evidence="1" id="KW-0378">Hydrolase</keyword>
<proteinExistence type="predicted"/>
<dbReference type="Gene3D" id="2.40.260.10">
    <property type="entry name" value="Sortase"/>
    <property type="match status" value="1"/>
</dbReference>
<evidence type="ECO:0000256" key="1">
    <source>
        <dbReference type="ARBA" id="ARBA00022801"/>
    </source>
</evidence>
<evidence type="ECO:0000256" key="2">
    <source>
        <dbReference type="PIRSR" id="PIRSR605754-1"/>
    </source>
</evidence>
<reference evidence="4 5" key="1">
    <citation type="submission" date="2019-02" db="EMBL/GenBank/DDBJ databases">
        <title>Draft genome sequences of novel Actinobacteria.</title>
        <authorList>
            <person name="Sahin N."/>
            <person name="Ay H."/>
            <person name="Saygin H."/>
        </authorList>
    </citation>
    <scope>NUCLEOTIDE SEQUENCE [LARGE SCALE GENOMIC DNA]</scope>
    <source>
        <strain evidence="4 5">16K104</strain>
    </source>
</reference>
<dbReference type="InterPro" id="IPR042001">
    <property type="entry name" value="Sortase_F"/>
</dbReference>
<dbReference type="InterPro" id="IPR005754">
    <property type="entry name" value="Sortase"/>
</dbReference>
<dbReference type="RefSeq" id="WP_132322986.1">
    <property type="nucleotide sequence ID" value="NZ_SMKR01000097.1"/>
</dbReference>